<dbReference type="EMBL" id="CP015057">
    <property type="protein sequence ID" value="QGN16251.1"/>
    <property type="molecule type" value="Genomic_DNA"/>
</dbReference>
<sequence>MEQEQPNVYRQALQKEIIAKQELLKEAREACTRLTESQNINSVSGKVWEQLTYRQMYTPNRSDPIGIAYLNQNLRMENEQSLLNDTEMKLKAMVDRQKSFNEDLKSVIAKLEGKYQKGINSETRNDNDTKAADVNMRINEVRTKIYALIKNNMAVDISGPDFPVEQATEKLTGLLNRLLEGDETLSVRDFEPHCMHFFRLLDKAYLLEKKEVDGDVYLRLEEFF</sequence>
<evidence type="ECO:0000313" key="1">
    <source>
        <dbReference type="EMBL" id="QGN16251.1"/>
    </source>
</evidence>
<accession>A0ABX6EWP6</accession>
<organism evidence="1 2">
    <name type="scientific">Kluyveromyces marxianus</name>
    <name type="common">Yeast</name>
    <name type="synonym">Candida kefyr</name>
    <dbReference type="NCBI Taxonomy" id="4911"/>
    <lineage>
        <taxon>Eukaryota</taxon>
        <taxon>Fungi</taxon>
        <taxon>Dikarya</taxon>
        <taxon>Ascomycota</taxon>
        <taxon>Saccharomycotina</taxon>
        <taxon>Saccharomycetes</taxon>
        <taxon>Saccharomycetales</taxon>
        <taxon>Saccharomycetaceae</taxon>
        <taxon>Kluyveromyces</taxon>
    </lineage>
</organism>
<name>A0ABX6EWP6_KLUMA</name>
<evidence type="ECO:0000313" key="2">
    <source>
        <dbReference type="Proteomes" id="UP000422736"/>
    </source>
</evidence>
<protein>
    <submittedName>
        <fullName evidence="1">Central kinetochore subunit MCM22</fullName>
    </submittedName>
</protein>
<dbReference type="Proteomes" id="UP000422736">
    <property type="component" value="Chromosome 4"/>
</dbReference>
<reference evidence="1 2" key="1">
    <citation type="submission" date="2016-03" db="EMBL/GenBank/DDBJ databases">
        <title>How can Kluyveromyces marxianus grow so fast - potential evolutionary course in Saccharomyces Complex revealed by comparative genomics.</title>
        <authorList>
            <person name="Mo W."/>
            <person name="Lu W."/>
            <person name="Yang X."/>
            <person name="Qi J."/>
            <person name="Lv H."/>
        </authorList>
    </citation>
    <scope>NUCLEOTIDE SEQUENCE [LARGE SCALE GENOMIC DNA]</scope>
    <source>
        <strain evidence="1 2">FIM1</strain>
    </source>
</reference>
<dbReference type="CDD" id="cd22646">
    <property type="entry name" value="MCM22_CTD"/>
    <property type="match status" value="1"/>
</dbReference>
<gene>
    <name evidence="1" type="primary">MCM22</name>
    <name evidence="1" type="ORF">FIM1_2956</name>
</gene>
<proteinExistence type="predicted"/>
<keyword evidence="2" id="KW-1185">Reference proteome</keyword>